<evidence type="ECO:0000313" key="2">
    <source>
        <dbReference type="Proteomes" id="UP001152888"/>
    </source>
</evidence>
<dbReference type="Proteomes" id="UP001152888">
    <property type="component" value="Unassembled WGS sequence"/>
</dbReference>
<evidence type="ECO:0000313" key="1">
    <source>
        <dbReference type="EMBL" id="CAH1998819.1"/>
    </source>
</evidence>
<gene>
    <name evidence="1" type="ORF">ACAOBT_LOCUS24599</name>
</gene>
<reference evidence="1" key="1">
    <citation type="submission" date="2022-03" db="EMBL/GenBank/DDBJ databases">
        <authorList>
            <person name="Sayadi A."/>
        </authorList>
    </citation>
    <scope>NUCLEOTIDE SEQUENCE</scope>
</reference>
<dbReference type="EMBL" id="CAKOFQ010007341">
    <property type="protein sequence ID" value="CAH1998819.1"/>
    <property type="molecule type" value="Genomic_DNA"/>
</dbReference>
<proteinExistence type="predicted"/>
<organism evidence="1 2">
    <name type="scientific">Acanthoscelides obtectus</name>
    <name type="common">Bean weevil</name>
    <name type="synonym">Bruchus obtectus</name>
    <dbReference type="NCBI Taxonomy" id="200917"/>
    <lineage>
        <taxon>Eukaryota</taxon>
        <taxon>Metazoa</taxon>
        <taxon>Ecdysozoa</taxon>
        <taxon>Arthropoda</taxon>
        <taxon>Hexapoda</taxon>
        <taxon>Insecta</taxon>
        <taxon>Pterygota</taxon>
        <taxon>Neoptera</taxon>
        <taxon>Endopterygota</taxon>
        <taxon>Coleoptera</taxon>
        <taxon>Polyphaga</taxon>
        <taxon>Cucujiformia</taxon>
        <taxon>Chrysomeloidea</taxon>
        <taxon>Chrysomelidae</taxon>
        <taxon>Bruchinae</taxon>
        <taxon>Bruchini</taxon>
        <taxon>Acanthoscelides</taxon>
    </lineage>
</organism>
<name>A0A9P0PTY5_ACAOB</name>
<accession>A0A9P0PTY5</accession>
<comment type="caution">
    <text evidence="1">The sequence shown here is derived from an EMBL/GenBank/DDBJ whole genome shotgun (WGS) entry which is preliminary data.</text>
</comment>
<protein>
    <submittedName>
        <fullName evidence="1">Uncharacterized protein</fullName>
    </submittedName>
</protein>
<sequence>MILGNSVEFLCALRVYRIGRRSITFIIVSKG</sequence>
<dbReference type="AlphaFoldDB" id="A0A9P0PTY5"/>
<keyword evidence="2" id="KW-1185">Reference proteome</keyword>
<dbReference type="OrthoDB" id="6418713at2759"/>